<evidence type="ECO:0000313" key="1">
    <source>
        <dbReference type="EMBL" id="MCI45019.1"/>
    </source>
</evidence>
<evidence type="ECO:0000313" key="2">
    <source>
        <dbReference type="Proteomes" id="UP000265520"/>
    </source>
</evidence>
<dbReference type="EMBL" id="LXQA010338614">
    <property type="protein sequence ID" value="MCI45019.1"/>
    <property type="molecule type" value="Genomic_DNA"/>
</dbReference>
<comment type="caution">
    <text evidence="1">The sequence shown here is derived from an EMBL/GenBank/DDBJ whole genome shotgun (WGS) entry which is preliminary data.</text>
</comment>
<keyword evidence="2" id="KW-1185">Reference proteome</keyword>
<sequence>MSGRPSSDLMGWSVRTTIVLARKYCRSLLDA</sequence>
<name>A0A392S8L6_9FABA</name>
<dbReference type="AlphaFoldDB" id="A0A392S8L6"/>
<proteinExistence type="predicted"/>
<reference evidence="1 2" key="1">
    <citation type="journal article" date="2018" name="Front. Plant Sci.">
        <title>Red Clover (Trifolium pratense) and Zigzag Clover (T. medium) - A Picture of Genomic Similarities and Differences.</title>
        <authorList>
            <person name="Dluhosova J."/>
            <person name="Istvanek J."/>
            <person name="Nedelnik J."/>
            <person name="Repkova J."/>
        </authorList>
    </citation>
    <scope>NUCLEOTIDE SEQUENCE [LARGE SCALE GENOMIC DNA]</scope>
    <source>
        <strain evidence="2">cv. 10/8</strain>
        <tissue evidence="1">Leaf</tissue>
    </source>
</reference>
<dbReference type="Proteomes" id="UP000265520">
    <property type="component" value="Unassembled WGS sequence"/>
</dbReference>
<organism evidence="1 2">
    <name type="scientific">Trifolium medium</name>
    <dbReference type="NCBI Taxonomy" id="97028"/>
    <lineage>
        <taxon>Eukaryota</taxon>
        <taxon>Viridiplantae</taxon>
        <taxon>Streptophyta</taxon>
        <taxon>Embryophyta</taxon>
        <taxon>Tracheophyta</taxon>
        <taxon>Spermatophyta</taxon>
        <taxon>Magnoliopsida</taxon>
        <taxon>eudicotyledons</taxon>
        <taxon>Gunneridae</taxon>
        <taxon>Pentapetalae</taxon>
        <taxon>rosids</taxon>
        <taxon>fabids</taxon>
        <taxon>Fabales</taxon>
        <taxon>Fabaceae</taxon>
        <taxon>Papilionoideae</taxon>
        <taxon>50 kb inversion clade</taxon>
        <taxon>NPAAA clade</taxon>
        <taxon>Hologalegina</taxon>
        <taxon>IRL clade</taxon>
        <taxon>Trifolieae</taxon>
        <taxon>Trifolium</taxon>
    </lineage>
</organism>
<protein>
    <submittedName>
        <fullName evidence="1">Uncharacterized protein</fullName>
    </submittedName>
</protein>
<feature type="non-terminal residue" evidence="1">
    <location>
        <position position="31"/>
    </location>
</feature>
<accession>A0A392S8L6</accession>